<name>A0A222NZU8_9GAMM</name>
<dbReference type="EMBL" id="CP016397">
    <property type="protein sequence ID" value="ASQ45099.1"/>
    <property type="molecule type" value="Genomic_DNA"/>
</dbReference>
<keyword evidence="2" id="KW-1185">Reference proteome</keyword>
<gene>
    <name evidence="1" type="ORF">clem_02690</name>
</gene>
<reference evidence="2" key="1">
    <citation type="submission" date="2016-07" db="EMBL/GenBank/DDBJ databases">
        <authorList>
            <person name="Florea S."/>
            <person name="Webb J.S."/>
            <person name="Jaromczyk J."/>
            <person name="Schardl C.L."/>
        </authorList>
    </citation>
    <scope>NUCLEOTIDE SEQUENCE [LARGE SCALE GENOMIC DNA]</scope>
    <source>
        <strain evidence="2">CDC-D5610</strain>
    </source>
</reference>
<accession>A0A222NZU8</accession>
<protein>
    <submittedName>
        <fullName evidence="1">Uncharacterized protein</fullName>
    </submittedName>
</protein>
<dbReference type="Proteomes" id="UP000201728">
    <property type="component" value="Chromosome"/>
</dbReference>
<dbReference type="AlphaFoldDB" id="A0A222NZU8"/>
<proteinExistence type="predicted"/>
<organism evidence="1 2">
    <name type="scientific">Legionella clemsonensis</name>
    <dbReference type="NCBI Taxonomy" id="1867846"/>
    <lineage>
        <taxon>Bacteria</taxon>
        <taxon>Pseudomonadati</taxon>
        <taxon>Pseudomonadota</taxon>
        <taxon>Gammaproteobacteria</taxon>
        <taxon>Legionellales</taxon>
        <taxon>Legionellaceae</taxon>
        <taxon>Legionella</taxon>
    </lineage>
</organism>
<evidence type="ECO:0000313" key="1">
    <source>
        <dbReference type="EMBL" id="ASQ45099.1"/>
    </source>
</evidence>
<dbReference type="KEGG" id="lcd:clem_02690"/>
<sequence length="271" mass="30756">MPHIYFRSDSRTPEEIFKTGFMPRVNYEDAWWLEAIKYRGYKNHCGIDYEAIDANANVCICLTTKLESAPLFPLNDEDTYIYAMILPEPTQIDYGSDIKNKNSTPDLLRTADTPTDDKNLVIDLHNFQTKQANNIHHFFANQKVEHENLTTFAAWPLYAYEAIAYQVPASAIVAAIKCSRKPLNNKIKISCDYIADSPKRSLDRDFTLDKDIFHNPNFSVAHNLWIGKAPSHITSLDLSLAKNKAVQLFEDVASKTLATPNIYYGLGGKTL</sequence>
<dbReference type="SUPFAM" id="SSF56399">
    <property type="entry name" value="ADP-ribosylation"/>
    <property type="match status" value="1"/>
</dbReference>
<evidence type="ECO:0000313" key="2">
    <source>
        <dbReference type="Proteomes" id="UP000201728"/>
    </source>
</evidence>
<dbReference type="Gene3D" id="3.90.210.10">
    <property type="entry name" value="Heat-Labile Enterotoxin, subunit A"/>
    <property type="match status" value="1"/>
</dbReference>